<dbReference type="Pfam" id="PF09903">
    <property type="entry name" value="DUF2130"/>
    <property type="match status" value="1"/>
</dbReference>
<dbReference type="Proteomes" id="UP000620046">
    <property type="component" value="Unassembled WGS sequence"/>
</dbReference>
<dbReference type="RefSeq" id="WP_229720864.1">
    <property type="nucleotide sequence ID" value="NZ_BMJA01000002.1"/>
</dbReference>
<sequence length="538" mass="60963">MHEIICPHCGKAFKIDEAGYADILKQVHDSEFERQLHERLELAEQDKRNAIELAKTKVTSELQNAAAVKDAEIQELKAKLDAGEVERKLAVSEALGVVEKERDTLANELKQTKQEKQAASELAEAKLANELQRATTTKDAEIQELKAKLDASEVERKLAVNEALGVVEKERDALANELEQTKQERQAASELAEAKLVHELQRAAAIKNTEIQGLKAKLDAIEVAQKLAITEAVNKVEKERDELKGGLERSELEKQLAEKSLKDKYETQIKDRDDMIERLRDMKARLSTKMVGETLEQHCETEFNRIRATAFPRAYFEKDNDARTGSKGDYIFRDSDETGTEIVSIMFEMKNENDHTATKNKNEDFLKELDKDRTEKGCEYAVLVSLLEPDSELYNTGIVDVFHRYPKMYVVRPQFFLPIITLLRNAAMNSLKYKSELALVKAQNIDITNFETELESFKGAFAKNYDIASRRFQTAIDEIDKSIDHLQKTKDALLGADRNLRLANDKAQDVTIKKLTRGNPTMAAKFAELKNESPSDAE</sequence>
<evidence type="ECO:0000313" key="3">
    <source>
        <dbReference type="Proteomes" id="UP000620046"/>
    </source>
</evidence>
<evidence type="ECO:0008006" key="4">
    <source>
        <dbReference type="Google" id="ProtNLM"/>
    </source>
</evidence>
<organism evidence="2 3">
    <name type="scientific">Dyella nitratireducens</name>
    <dbReference type="NCBI Taxonomy" id="1849580"/>
    <lineage>
        <taxon>Bacteria</taxon>
        <taxon>Pseudomonadati</taxon>
        <taxon>Pseudomonadota</taxon>
        <taxon>Gammaproteobacteria</taxon>
        <taxon>Lysobacterales</taxon>
        <taxon>Rhodanobacteraceae</taxon>
        <taxon>Dyella</taxon>
    </lineage>
</organism>
<dbReference type="InterPro" id="IPR019219">
    <property type="entry name" value="DUF2130"/>
</dbReference>
<reference evidence="3" key="1">
    <citation type="journal article" date="2019" name="Int. J. Syst. Evol. Microbiol.">
        <title>The Global Catalogue of Microorganisms (GCM) 10K type strain sequencing project: providing services to taxonomists for standard genome sequencing and annotation.</title>
        <authorList>
            <consortium name="The Broad Institute Genomics Platform"/>
            <consortium name="The Broad Institute Genome Sequencing Center for Infectious Disease"/>
            <person name="Wu L."/>
            <person name="Ma J."/>
        </authorList>
    </citation>
    <scope>NUCLEOTIDE SEQUENCE [LARGE SCALE GENOMIC DNA]</scope>
    <source>
        <strain evidence="3">CGMCC 1.15439</strain>
    </source>
</reference>
<keyword evidence="3" id="KW-1185">Reference proteome</keyword>
<accession>A0ABQ1GAE1</accession>
<evidence type="ECO:0000256" key="1">
    <source>
        <dbReference type="SAM" id="Coils"/>
    </source>
</evidence>
<evidence type="ECO:0000313" key="2">
    <source>
        <dbReference type="EMBL" id="GGA39873.1"/>
    </source>
</evidence>
<comment type="caution">
    <text evidence="2">The sequence shown here is derived from an EMBL/GenBank/DDBJ whole genome shotgun (WGS) entry which is preliminary data.</text>
</comment>
<feature type="coiled-coil region" evidence="1">
    <location>
        <begin position="33"/>
        <end position="282"/>
    </location>
</feature>
<dbReference type="EMBL" id="BMJA01000002">
    <property type="protein sequence ID" value="GGA39873.1"/>
    <property type="molecule type" value="Genomic_DNA"/>
</dbReference>
<name>A0ABQ1GAE1_9GAMM</name>
<proteinExistence type="predicted"/>
<gene>
    <name evidence="2" type="ORF">GCM10010981_31420</name>
</gene>
<keyword evidence="1" id="KW-0175">Coiled coil</keyword>
<protein>
    <recommendedName>
        <fullName evidence="4">DUF2130 domain-containing protein</fullName>
    </recommendedName>
</protein>